<gene>
    <name evidence="3" type="ORF">CXR34_14155</name>
    <name evidence="4" type="ORF">RM52_05395</name>
</gene>
<evidence type="ECO:0000313" key="6">
    <source>
        <dbReference type="Proteomes" id="UP000233276"/>
    </source>
</evidence>
<dbReference type="Gene3D" id="1.10.1470.10">
    <property type="entry name" value="YjbJ"/>
    <property type="match status" value="1"/>
</dbReference>
<feature type="domain" description="CsbD-like" evidence="2">
    <location>
        <begin position="5"/>
        <end position="57"/>
    </location>
</feature>
<dbReference type="InterPro" id="IPR008462">
    <property type="entry name" value="CsbD"/>
</dbReference>
<evidence type="ECO:0000259" key="2">
    <source>
        <dbReference type="Pfam" id="PF05532"/>
    </source>
</evidence>
<reference evidence="4 5" key="1">
    <citation type="submission" date="2014-12" db="EMBL/GenBank/DDBJ databases">
        <title>Genome sequencing of Microbacterium hominis TPW29.</title>
        <authorList>
            <person name="Tan P.W."/>
            <person name="Chan K.-G."/>
        </authorList>
    </citation>
    <scope>NUCLEOTIDE SEQUENCE [LARGE SCALE GENOMIC DNA]</scope>
    <source>
        <strain evidence="4 5">TPW29</strain>
    </source>
</reference>
<dbReference type="InterPro" id="IPR036629">
    <property type="entry name" value="YjbJ_sf"/>
</dbReference>
<dbReference type="AlphaFoldDB" id="A0A0B4CVV8"/>
<dbReference type="STRING" id="162426.RM52_05395"/>
<name>A0A0B4CVV8_9MICO</name>
<dbReference type="RefSeq" id="WP_036314858.1">
    <property type="nucleotide sequence ID" value="NZ_CP025299.1"/>
</dbReference>
<evidence type="ECO:0000313" key="4">
    <source>
        <dbReference type="EMBL" id="KIC58471.1"/>
    </source>
</evidence>
<sequence length="65" mass="6620">MGLADDIKNTAENLTGKAKEAIGNLTDNDKLVAEGKADQVKAHAKDAAADVKDAAKDAKDALGGK</sequence>
<dbReference type="Proteomes" id="UP000233276">
    <property type="component" value="Chromosome"/>
</dbReference>
<dbReference type="Pfam" id="PF05532">
    <property type="entry name" value="CsbD"/>
    <property type="match status" value="1"/>
</dbReference>
<protein>
    <submittedName>
        <fullName evidence="3">CsbD family protein</fullName>
    </submittedName>
</protein>
<comment type="similarity">
    <text evidence="1">Belongs to the UPF0337 (CsbD) family.</text>
</comment>
<evidence type="ECO:0000313" key="5">
    <source>
        <dbReference type="Proteomes" id="UP000031202"/>
    </source>
</evidence>
<accession>A0A0B4CVV8</accession>
<organism evidence="4 5">
    <name type="scientific">Microbacterium hominis</name>
    <dbReference type="NCBI Taxonomy" id="162426"/>
    <lineage>
        <taxon>Bacteria</taxon>
        <taxon>Bacillati</taxon>
        <taxon>Actinomycetota</taxon>
        <taxon>Actinomycetes</taxon>
        <taxon>Micrococcales</taxon>
        <taxon>Microbacteriaceae</taxon>
        <taxon>Microbacterium</taxon>
    </lineage>
</organism>
<dbReference type="SUPFAM" id="SSF69047">
    <property type="entry name" value="Hypothetical protein YjbJ"/>
    <property type="match status" value="1"/>
</dbReference>
<reference evidence="3 6" key="2">
    <citation type="submission" date="2017-12" db="EMBL/GenBank/DDBJ databases">
        <title>Isolation and characterization of estrogens degradatiion strain Microbacterium hominis SJTG1.</title>
        <authorList>
            <person name="Xiong W."/>
            <person name="Yin C."/>
            <person name="Zheng D."/>
            <person name="Liang R."/>
        </authorList>
    </citation>
    <scope>NUCLEOTIDE SEQUENCE [LARGE SCALE GENOMIC DNA]</scope>
    <source>
        <strain evidence="3 6">SJTG1</strain>
    </source>
</reference>
<evidence type="ECO:0000256" key="1">
    <source>
        <dbReference type="ARBA" id="ARBA00009129"/>
    </source>
</evidence>
<dbReference type="OrthoDB" id="2143260at2"/>
<dbReference type="EMBL" id="JWSZ01000007">
    <property type="protein sequence ID" value="KIC58471.1"/>
    <property type="molecule type" value="Genomic_DNA"/>
</dbReference>
<proteinExistence type="inferred from homology"/>
<dbReference type="Proteomes" id="UP000031202">
    <property type="component" value="Unassembled WGS sequence"/>
</dbReference>
<evidence type="ECO:0000313" key="3">
    <source>
        <dbReference type="EMBL" id="AUG30488.1"/>
    </source>
</evidence>
<dbReference type="EMBL" id="CP025299">
    <property type="protein sequence ID" value="AUG30488.1"/>
    <property type="molecule type" value="Genomic_DNA"/>
</dbReference>
<dbReference type="KEGG" id="mhos:CXR34_14155"/>